<dbReference type="EMBL" id="DTHG01000011">
    <property type="protein sequence ID" value="HGW91106.1"/>
    <property type="molecule type" value="Genomic_DNA"/>
</dbReference>
<evidence type="ECO:0000256" key="3">
    <source>
        <dbReference type="ARBA" id="ARBA00022723"/>
    </source>
</evidence>
<evidence type="ECO:0000256" key="1">
    <source>
        <dbReference type="ARBA" id="ARBA00001947"/>
    </source>
</evidence>
<dbReference type="GO" id="GO:0003677">
    <property type="term" value="F:DNA binding"/>
    <property type="evidence" value="ECO:0007669"/>
    <property type="project" value="InterPro"/>
</dbReference>
<proteinExistence type="inferred from homology"/>
<protein>
    <submittedName>
        <fullName evidence="9">Deoxyribonuclease IV</fullName>
        <ecNumber evidence="9">3.1.21.2</ecNumber>
    </submittedName>
</protein>
<dbReference type="InterPro" id="IPR001719">
    <property type="entry name" value="AP_endonuc_2"/>
</dbReference>
<accession>A0A7C4YF00</accession>
<dbReference type="SUPFAM" id="SSF51658">
    <property type="entry name" value="Xylose isomerase-like"/>
    <property type="match status" value="1"/>
</dbReference>
<keyword evidence="3" id="KW-0479">Metal-binding</keyword>
<evidence type="ECO:0000256" key="7">
    <source>
        <dbReference type="ARBA" id="ARBA00023204"/>
    </source>
</evidence>
<keyword evidence="5 9" id="KW-0378">Hydrolase</keyword>
<feature type="domain" description="Xylose isomerase-like TIM barrel" evidence="8">
    <location>
        <begin position="23"/>
        <end position="246"/>
    </location>
</feature>
<dbReference type="SMART" id="SM00518">
    <property type="entry name" value="AP2Ec"/>
    <property type="match status" value="1"/>
</dbReference>
<dbReference type="PROSITE" id="PS51432">
    <property type="entry name" value="AP_NUCLEASE_F2_4"/>
    <property type="match status" value="1"/>
</dbReference>
<dbReference type="EC" id="3.1.21.2" evidence="9"/>
<comment type="caution">
    <text evidence="9">The sequence shown here is derived from an EMBL/GenBank/DDBJ whole genome shotgun (WGS) entry which is preliminary data.</text>
</comment>
<dbReference type="InterPro" id="IPR036237">
    <property type="entry name" value="Xyl_isomerase-like_sf"/>
</dbReference>
<keyword evidence="4" id="KW-0227">DNA damage</keyword>
<dbReference type="GO" id="GO:0008270">
    <property type="term" value="F:zinc ion binding"/>
    <property type="evidence" value="ECO:0007669"/>
    <property type="project" value="InterPro"/>
</dbReference>
<comment type="similarity">
    <text evidence="2">Belongs to the AP endonuclease 2 family.</text>
</comment>
<dbReference type="AlphaFoldDB" id="A0A7C4YF00"/>
<dbReference type="PANTHER" id="PTHR21445:SF0">
    <property type="entry name" value="APURINIC-APYRIMIDINIC ENDONUCLEASE"/>
    <property type="match status" value="1"/>
</dbReference>
<evidence type="ECO:0000259" key="8">
    <source>
        <dbReference type="Pfam" id="PF01261"/>
    </source>
</evidence>
<dbReference type="NCBIfam" id="TIGR00587">
    <property type="entry name" value="nfo"/>
    <property type="match status" value="1"/>
</dbReference>
<sequence length="269" mass="31298">MRFGFHLSISGGFKNVPLRMIEGTETFQIFPSNPRGWSKKPIEEDDIKEFKKLIKERNIKDFVVHSTYLPKLNTKDKNLRKKSVIAIKEEIERTVKLGGKYFVIHLGVKSGEKEYFKESLQEIVTDKTMILLENTSYIKIKDIGDFLREFKNVGFCFDTAHAFEAGYDLRKKEKIKELLNEINDNLPLEMIKVIHLNDSMTIFNSNVDRHYHIGRGFIGISGFIRFFEIEYFTTLPIIMETPEGEELDRMNLKAAKFVESLLKDGKDIS</sequence>
<name>A0A7C4YF00_UNCW3</name>
<organism evidence="9">
    <name type="scientific">candidate division WOR-3 bacterium</name>
    <dbReference type="NCBI Taxonomy" id="2052148"/>
    <lineage>
        <taxon>Bacteria</taxon>
        <taxon>Bacteria division WOR-3</taxon>
    </lineage>
</organism>
<keyword evidence="7" id="KW-0234">DNA repair</keyword>
<comment type="cofactor">
    <cofactor evidence="1">
        <name>Zn(2+)</name>
        <dbReference type="ChEBI" id="CHEBI:29105"/>
    </cofactor>
</comment>
<reference evidence="9" key="1">
    <citation type="journal article" date="2020" name="mSystems">
        <title>Genome- and Community-Level Interaction Insights into Carbon Utilization and Element Cycling Functions of Hydrothermarchaeota in Hydrothermal Sediment.</title>
        <authorList>
            <person name="Zhou Z."/>
            <person name="Liu Y."/>
            <person name="Xu W."/>
            <person name="Pan J."/>
            <person name="Luo Z.H."/>
            <person name="Li M."/>
        </authorList>
    </citation>
    <scope>NUCLEOTIDE SEQUENCE [LARGE SCALE GENOMIC DNA]</scope>
    <source>
        <strain evidence="9">SpSt-780</strain>
    </source>
</reference>
<dbReference type="GO" id="GO:0006284">
    <property type="term" value="P:base-excision repair"/>
    <property type="evidence" value="ECO:0007669"/>
    <property type="project" value="TreeGrafter"/>
</dbReference>
<dbReference type="PROSITE" id="PS00731">
    <property type="entry name" value="AP_NUCLEASE_F2_3"/>
    <property type="match status" value="1"/>
</dbReference>
<dbReference type="InterPro" id="IPR013022">
    <property type="entry name" value="Xyl_isomerase-like_TIM-brl"/>
</dbReference>
<gene>
    <name evidence="9" type="ORF">ENV67_01010</name>
</gene>
<dbReference type="CDD" id="cd00019">
    <property type="entry name" value="AP2Ec"/>
    <property type="match status" value="1"/>
</dbReference>
<dbReference type="Gene3D" id="3.20.20.150">
    <property type="entry name" value="Divalent-metal-dependent TIM barrel enzymes"/>
    <property type="match status" value="1"/>
</dbReference>
<dbReference type="Pfam" id="PF01261">
    <property type="entry name" value="AP_endonuc_2"/>
    <property type="match status" value="1"/>
</dbReference>
<evidence type="ECO:0000313" key="9">
    <source>
        <dbReference type="EMBL" id="HGW91106.1"/>
    </source>
</evidence>
<evidence type="ECO:0000256" key="2">
    <source>
        <dbReference type="ARBA" id="ARBA00005340"/>
    </source>
</evidence>
<dbReference type="GO" id="GO:0008833">
    <property type="term" value="F:deoxyribonuclease IV (phage-T4-induced) activity"/>
    <property type="evidence" value="ECO:0007669"/>
    <property type="project" value="UniProtKB-EC"/>
</dbReference>
<keyword evidence="6" id="KW-0862">Zinc</keyword>
<evidence type="ECO:0000256" key="6">
    <source>
        <dbReference type="ARBA" id="ARBA00022833"/>
    </source>
</evidence>
<evidence type="ECO:0000256" key="5">
    <source>
        <dbReference type="ARBA" id="ARBA00022801"/>
    </source>
</evidence>
<dbReference type="GO" id="GO:0003906">
    <property type="term" value="F:DNA-(apurinic or apyrimidinic site) endonuclease activity"/>
    <property type="evidence" value="ECO:0007669"/>
    <property type="project" value="TreeGrafter"/>
</dbReference>
<dbReference type="GO" id="GO:0008081">
    <property type="term" value="F:phosphoric diester hydrolase activity"/>
    <property type="evidence" value="ECO:0007669"/>
    <property type="project" value="TreeGrafter"/>
</dbReference>
<dbReference type="PANTHER" id="PTHR21445">
    <property type="entry name" value="ENDONUCLEASE IV ENDODEOXYRIBONUCLEASE IV"/>
    <property type="match status" value="1"/>
</dbReference>
<evidence type="ECO:0000256" key="4">
    <source>
        <dbReference type="ARBA" id="ARBA00022763"/>
    </source>
</evidence>
<dbReference type="InterPro" id="IPR018246">
    <property type="entry name" value="AP_endonuc_F2_Zn_BS"/>
</dbReference>